<keyword evidence="1" id="KW-0812">Transmembrane</keyword>
<organism evidence="2 3">
    <name type="scientific">Micromonospora purpureochromogenes</name>
    <dbReference type="NCBI Taxonomy" id="47872"/>
    <lineage>
        <taxon>Bacteria</taxon>
        <taxon>Bacillati</taxon>
        <taxon>Actinomycetota</taxon>
        <taxon>Actinomycetes</taxon>
        <taxon>Micromonosporales</taxon>
        <taxon>Micromonosporaceae</taxon>
        <taxon>Micromonospora</taxon>
    </lineage>
</organism>
<keyword evidence="3" id="KW-1185">Reference proteome</keyword>
<protein>
    <recommendedName>
        <fullName evidence="4">PEP-CTERM protein-sorting domain-containing protein</fullName>
    </recommendedName>
</protein>
<dbReference type="EMBL" id="JACCCQ010000001">
    <property type="protein sequence ID" value="NYF56070.1"/>
    <property type="molecule type" value="Genomic_DNA"/>
</dbReference>
<evidence type="ECO:0000313" key="3">
    <source>
        <dbReference type="Proteomes" id="UP000631553"/>
    </source>
</evidence>
<gene>
    <name evidence="2" type="ORF">HDA35_001901</name>
</gene>
<feature type="transmembrane region" description="Helical" evidence="1">
    <location>
        <begin position="6"/>
        <end position="27"/>
    </location>
</feature>
<comment type="caution">
    <text evidence="2">The sequence shown here is derived from an EMBL/GenBank/DDBJ whole genome shotgun (WGS) entry which is preliminary data.</text>
</comment>
<evidence type="ECO:0000256" key="1">
    <source>
        <dbReference type="SAM" id="Phobius"/>
    </source>
</evidence>
<keyword evidence="1" id="KW-0472">Membrane</keyword>
<evidence type="ECO:0008006" key="4">
    <source>
        <dbReference type="Google" id="ProtNLM"/>
    </source>
</evidence>
<proteinExistence type="predicted"/>
<name>A0ABX2RHU9_9ACTN</name>
<sequence length="34" mass="3902">MVALKLWHLMICVLLPTAAILGGVWAVRRSRNRR</sequence>
<keyword evidence="1" id="KW-1133">Transmembrane helix</keyword>
<dbReference type="Proteomes" id="UP000631553">
    <property type="component" value="Unassembled WGS sequence"/>
</dbReference>
<reference evidence="2 3" key="1">
    <citation type="submission" date="2020-07" db="EMBL/GenBank/DDBJ databases">
        <title>Sequencing the genomes of 1000 actinobacteria strains.</title>
        <authorList>
            <person name="Klenk H.-P."/>
        </authorList>
    </citation>
    <scope>NUCLEOTIDE SEQUENCE [LARGE SCALE GENOMIC DNA]</scope>
    <source>
        <strain evidence="2 3">DSM 43814</strain>
    </source>
</reference>
<accession>A0ABX2RHU9</accession>
<evidence type="ECO:0000313" key="2">
    <source>
        <dbReference type="EMBL" id="NYF56070.1"/>
    </source>
</evidence>